<dbReference type="FunFam" id="1.10.3210.10:FF:000001">
    <property type="entry name" value="GTP pyrophosphokinase RelA"/>
    <property type="match status" value="1"/>
</dbReference>
<keyword evidence="3" id="KW-0346">Stress response</keyword>
<accession>A0A6A4KZS1</accession>
<evidence type="ECO:0000256" key="4">
    <source>
        <dbReference type="ARBA" id="ARBA00023134"/>
    </source>
</evidence>
<evidence type="ECO:0000256" key="3">
    <source>
        <dbReference type="ARBA" id="ARBA00023016"/>
    </source>
</evidence>
<evidence type="ECO:0000256" key="6">
    <source>
        <dbReference type="SAM" id="MobiDB-lite"/>
    </source>
</evidence>
<evidence type="ECO:0000313" key="9">
    <source>
        <dbReference type="Proteomes" id="UP000428333"/>
    </source>
</evidence>
<dbReference type="Gene3D" id="3.30.460.10">
    <property type="entry name" value="Beta Polymerase, domain 2"/>
    <property type="match status" value="1"/>
</dbReference>
<keyword evidence="4" id="KW-0342">GTP-binding</keyword>
<dbReference type="EC" id="2.7.6.5" evidence="2"/>
<dbReference type="OrthoDB" id="430679at2759"/>
<feature type="region of interest" description="Disordered" evidence="6">
    <location>
        <begin position="20"/>
        <end position="49"/>
    </location>
</feature>
<dbReference type="PANTHER" id="PTHR21262:SF0">
    <property type="entry name" value="GTP DIPHOSPHOKINASE RSH3, CHLOROPLASTIC-RELATED"/>
    <property type="match status" value="1"/>
</dbReference>
<dbReference type="CDD" id="cd00077">
    <property type="entry name" value="HDc"/>
    <property type="match status" value="1"/>
</dbReference>
<dbReference type="Pfam" id="PF04607">
    <property type="entry name" value="RelA_SpoT"/>
    <property type="match status" value="1"/>
</dbReference>
<dbReference type="Gene3D" id="1.10.3210.10">
    <property type="entry name" value="Hypothetical protein af1432"/>
    <property type="match status" value="1"/>
</dbReference>
<proteinExistence type="inferred from homology"/>
<keyword evidence="9" id="KW-1185">Reference proteome</keyword>
<comment type="caution">
    <text evidence="8">The sequence shown here is derived from an EMBL/GenBank/DDBJ whole genome shotgun (WGS) entry which is preliminary data.</text>
</comment>
<reference evidence="8 9" key="1">
    <citation type="journal article" date="2019" name="Genome Biol. Evol.">
        <title>The Rhododendron genome and chromosomal organization provide insight into shared whole-genome duplications across the heath family (Ericaceae).</title>
        <authorList>
            <person name="Soza V.L."/>
            <person name="Lindsley D."/>
            <person name="Waalkes A."/>
            <person name="Ramage E."/>
            <person name="Patwardhan R.P."/>
            <person name="Burton J.N."/>
            <person name="Adey A."/>
            <person name="Kumar A."/>
            <person name="Qiu R."/>
            <person name="Shendure J."/>
            <person name="Hall B."/>
        </authorList>
    </citation>
    <scope>NUCLEOTIDE SEQUENCE [LARGE SCALE GENOMIC DNA]</scope>
    <source>
        <strain evidence="8">RSF 1966-606</strain>
    </source>
</reference>
<dbReference type="AlphaFoldDB" id="A0A6A4KZS1"/>
<comment type="similarity">
    <text evidence="1">Belongs to the RelA/SpoT family.</text>
</comment>
<dbReference type="SUPFAM" id="SSF81301">
    <property type="entry name" value="Nucleotidyltransferase"/>
    <property type="match status" value="1"/>
</dbReference>
<dbReference type="EMBL" id="QEFC01002172">
    <property type="protein sequence ID" value="KAE9453366.1"/>
    <property type="molecule type" value="Genomic_DNA"/>
</dbReference>
<gene>
    <name evidence="8" type="ORF">C3L33_14725</name>
</gene>
<dbReference type="Pfam" id="PF13328">
    <property type="entry name" value="HD_4"/>
    <property type="match status" value="1"/>
</dbReference>
<evidence type="ECO:0000256" key="5">
    <source>
        <dbReference type="PROSITE-ProRule" id="PRU00182"/>
    </source>
</evidence>
<dbReference type="InterPro" id="IPR006674">
    <property type="entry name" value="HD_domain"/>
</dbReference>
<sequence length="716" mass="79652">MAGFTIALYASPRSSICSTPHHHQINAHSSPFDSDSTVRSPPTPQKPTVGGLSCLFSSPSVKHASSSSYSSSYSSGVDDAVCRGEELSSSFRFSPYCSSLKKNHSPLQRNQSPVSVFQGPVSCSPPLRVAREKMAADWKVPESVPGSSGLLLNGLAAHGLGSFVDYDSPTFQANNSPTFRENSDVDSSLASFVMVDELPFKMDDGFVESDLELGAKELLLGAQLRHKMFYEDIVVKAFYEAEKAHRGQMRESGDPYLQHCVETAVLLAVFGANSSVVAAGLLHDTLDDSSTSYDDILQIFGVEVADLVKGVSKLSHLSKLARESDTASETEAYRLRTMFLAMPDARAVLIKLADRLHNMITLDALSMLKQQRFAKETLEILAPLANRLGISSWKEQLENLCFKSLYPDKHKEISSKLSNSFDEALINSSAEKLERALGDAAISYRGVSKRHKSLYSIFRKMEKKNLTVDQIHDIHGLRLIVENEEDCFEALTVVHRLWSEVPGKFKNYIKCPKFNGYQSLHTVVKGEGEVPLEVQIRTRVMDLQAEFGIAAHWRYKEGDCKCFSFELQMVEKARWECETMSKDQSMIGCVDSIIPPCTFSSHSEDCPYSCTHNCGTDGPVFVIMMENDKMSVQEFPANSTIRDLMERASPGTFRWSKQELRPRLNCEPVSDPSCKLKMGDVVELTPAMPEKSLAECREEMQRIYDRDAAQITPLVL</sequence>
<dbReference type="GO" id="GO:0008728">
    <property type="term" value="F:GTP diphosphokinase activity"/>
    <property type="evidence" value="ECO:0007669"/>
    <property type="project" value="UniProtKB-EC"/>
</dbReference>
<dbReference type="CDD" id="cd05399">
    <property type="entry name" value="NT_Rel-Spo_like"/>
    <property type="match status" value="1"/>
</dbReference>
<dbReference type="GO" id="GO:0009507">
    <property type="term" value="C:chloroplast"/>
    <property type="evidence" value="ECO:0007669"/>
    <property type="project" value="TreeGrafter"/>
</dbReference>
<dbReference type="PROSITE" id="PS51831">
    <property type="entry name" value="HD"/>
    <property type="match status" value="1"/>
</dbReference>
<dbReference type="PANTHER" id="PTHR21262">
    <property type="entry name" value="GUANOSINE-3',5'-BIS DIPHOSPHATE 3'-PYROPHOSPHOHYDROLASE"/>
    <property type="match status" value="1"/>
</dbReference>
<dbReference type="GO" id="GO:0003723">
    <property type="term" value="F:RNA binding"/>
    <property type="evidence" value="ECO:0007669"/>
    <property type="project" value="UniProtKB-KW"/>
</dbReference>
<dbReference type="SMART" id="SM00471">
    <property type="entry name" value="HDc"/>
    <property type="match status" value="1"/>
</dbReference>
<dbReference type="GO" id="GO:0015969">
    <property type="term" value="P:guanosine tetraphosphate metabolic process"/>
    <property type="evidence" value="ECO:0007669"/>
    <property type="project" value="InterPro"/>
</dbReference>
<evidence type="ECO:0000259" key="7">
    <source>
        <dbReference type="PROSITE" id="PS51831"/>
    </source>
</evidence>
<evidence type="ECO:0000256" key="1">
    <source>
        <dbReference type="ARBA" id="ARBA00007476"/>
    </source>
</evidence>
<dbReference type="Proteomes" id="UP000428333">
    <property type="component" value="Linkage Group LG08"/>
</dbReference>
<dbReference type="InterPro" id="IPR043519">
    <property type="entry name" value="NT_sf"/>
</dbReference>
<organism evidence="8 9">
    <name type="scientific">Rhododendron williamsianum</name>
    <dbReference type="NCBI Taxonomy" id="262921"/>
    <lineage>
        <taxon>Eukaryota</taxon>
        <taxon>Viridiplantae</taxon>
        <taxon>Streptophyta</taxon>
        <taxon>Embryophyta</taxon>
        <taxon>Tracheophyta</taxon>
        <taxon>Spermatophyta</taxon>
        <taxon>Magnoliopsida</taxon>
        <taxon>eudicotyledons</taxon>
        <taxon>Gunneridae</taxon>
        <taxon>Pentapetalae</taxon>
        <taxon>asterids</taxon>
        <taxon>Ericales</taxon>
        <taxon>Ericaceae</taxon>
        <taxon>Ericoideae</taxon>
        <taxon>Rhodoreae</taxon>
        <taxon>Rhododendron</taxon>
    </lineage>
</organism>
<feature type="non-terminal residue" evidence="8">
    <location>
        <position position="1"/>
    </location>
</feature>
<feature type="domain" description="HD" evidence="7">
    <location>
        <begin position="256"/>
        <end position="359"/>
    </location>
</feature>
<keyword evidence="5" id="KW-0694">RNA-binding</keyword>
<dbReference type="SMART" id="SM00954">
    <property type="entry name" value="RelA_SpoT"/>
    <property type="match status" value="1"/>
</dbReference>
<keyword evidence="4" id="KW-0547">Nucleotide-binding</keyword>
<evidence type="ECO:0000313" key="8">
    <source>
        <dbReference type="EMBL" id="KAE9453366.1"/>
    </source>
</evidence>
<dbReference type="PROSITE" id="PS50889">
    <property type="entry name" value="S4"/>
    <property type="match status" value="1"/>
</dbReference>
<dbReference type="SUPFAM" id="SSF109604">
    <property type="entry name" value="HD-domain/PDEase-like"/>
    <property type="match status" value="1"/>
</dbReference>
<dbReference type="InterPro" id="IPR007685">
    <property type="entry name" value="RelA_SpoT"/>
</dbReference>
<name>A0A6A4KZS1_9ERIC</name>
<evidence type="ECO:0000256" key="2">
    <source>
        <dbReference type="ARBA" id="ARBA00013251"/>
    </source>
</evidence>
<dbReference type="GO" id="GO:0005525">
    <property type="term" value="F:GTP binding"/>
    <property type="evidence" value="ECO:0007669"/>
    <property type="project" value="UniProtKB-KW"/>
</dbReference>
<dbReference type="InterPro" id="IPR003607">
    <property type="entry name" value="HD/PDEase_dom"/>
</dbReference>
<feature type="compositionally biased region" description="Polar residues" evidence="6">
    <location>
        <begin position="26"/>
        <end position="40"/>
    </location>
</feature>
<protein>
    <recommendedName>
        <fullName evidence="2">GTP diphosphokinase</fullName>
        <ecNumber evidence="2">2.7.6.5</ecNumber>
    </recommendedName>
</protein>
<dbReference type="FunFam" id="3.30.460.10:FF:000001">
    <property type="entry name" value="GTP pyrophosphokinase RelA"/>
    <property type="match status" value="1"/>
</dbReference>